<dbReference type="EMBL" id="JBDODL010001421">
    <property type="protein sequence ID" value="MES1921500.1"/>
    <property type="molecule type" value="Genomic_DNA"/>
</dbReference>
<proteinExistence type="predicted"/>
<evidence type="ECO:0000313" key="1">
    <source>
        <dbReference type="EMBL" id="MES1921500.1"/>
    </source>
</evidence>
<gene>
    <name evidence="1" type="ORF">MHBO_003028</name>
</gene>
<protein>
    <submittedName>
        <fullName evidence="1">Uncharacterized protein</fullName>
    </submittedName>
</protein>
<reference evidence="1 2" key="1">
    <citation type="journal article" date="2024" name="BMC Biol.">
        <title>Comparative genomics of Ascetosporea gives new insight into the evolutionary basis for animal parasitism in Rhizaria.</title>
        <authorList>
            <person name="Hiltunen Thoren M."/>
            <person name="Onut-Brannstrom I."/>
            <person name="Alfjorden A."/>
            <person name="Peckova H."/>
            <person name="Swords F."/>
            <person name="Hooper C."/>
            <person name="Holzer A.S."/>
            <person name="Bass D."/>
            <person name="Burki F."/>
        </authorList>
    </citation>
    <scope>NUCLEOTIDE SEQUENCE [LARGE SCALE GENOMIC DNA]</scope>
    <source>
        <strain evidence="1">20-A016</strain>
    </source>
</reference>
<dbReference type="Proteomes" id="UP001439008">
    <property type="component" value="Unassembled WGS sequence"/>
</dbReference>
<organism evidence="1 2">
    <name type="scientific">Bonamia ostreae</name>
    <dbReference type="NCBI Taxonomy" id="126728"/>
    <lineage>
        <taxon>Eukaryota</taxon>
        <taxon>Sar</taxon>
        <taxon>Rhizaria</taxon>
        <taxon>Endomyxa</taxon>
        <taxon>Ascetosporea</taxon>
        <taxon>Haplosporida</taxon>
        <taxon>Bonamia</taxon>
    </lineage>
</organism>
<comment type="caution">
    <text evidence="1">The sequence shown here is derived from an EMBL/GenBank/DDBJ whole genome shotgun (WGS) entry which is preliminary data.</text>
</comment>
<sequence length="107" mass="12490">MWYDGKSSWKSFLRKIVRLARSQQLPEFDQRDHFFSLEGAASNDYMLLERDDNLSLSGILRCFEKSCESSVLDFTHRMNFQSASQNMGESLHHCVEWVLTLAIHAFP</sequence>
<evidence type="ECO:0000313" key="2">
    <source>
        <dbReference type="Proteomes" id="UP001439008"/>
    </source>
</evidence>
<accession>A0ABV2APB1</accession>
<keyword evidence="2" id="KW-1185">Reference proteome</keyword>
<name>A0ABV2APB1_9EUKA</name>